<reference evidence="1 2" key="1">
    <citation type="submission" date="2018-02" db="EMBL/GenBank/DDBJ databases">
        <title>Comparative genomes isolates from brazilian mangrove.</title>
        <authorList>
            <person name="Araujo J.E."/>
            <person name="Taketani R.G."/>
            <person name="Silva M.C.P."/>
            <person name="Loureco M.V."/>
            <person name="Andreote F.D."/>
        </authorList>
    </citation>
    <scope>NUCLEOTIDE SEQUENCE [LARGE SCALE GENOMIC DNA]</scope>
    <source>
        <strain evidence="1 2">HEX-2 MGV</strain>
    </source>
</reference>
<sequence>MGVKDFSSHGSARIIYRPEHLRRLIMTKSLISRRTLLAGSTALACGLTRATYGEDQRQGLREPVYRVSNRTNTPVQQVQQVAAQHPLTPALELAQRGLQNINAHIADYECTLVKREQINGKLGDQEFMYTKIRNEQVDQGGRVMTPFSVYMYFLKPSSVKGREVLYVKGHNNGNLMAHEGGALLKHVTVSLDPNGTLAMRGQRYPITDIGIKNLIVRLIEVAQQDMQFGECDVKFYNGAKINGRVCTVIEVVHPVPRKNFRFHKAHVFIDDELQVPIRFASWDWPKQQGAEPEMLEEYTYMNLKLNNGFTDADFDPHNEKYGFNV</sequence>
<dbReference type="AlphaFoldDB" id="A0A2S8F5L1"/>
<dbReference type="Pfam" id="PF07608">
    <property type="entry name" value="DUF1571"/>
    <property type="match status" value="1"/>
</dbReference>
<protein>
    <recommendedName>
        <fullName evidence="3">DUF1571 domain-containing protein</fullName>
    </recommendedName>
</protein>
<name>A0A2S8F5L1_9BACT</name>
<gene>
    <name evidence="1" type="ORF">C5Y96_18090</name>
</gene>
<evidence type="ECO:0000313" key="2">
    <source>
        <dbReference type="Proteomes" id="UP000240009"/>
    </source>
</evidence>
<comment type="caution">
    <text evidence="1">The sequence shown here is derived from an EMBL/GenBank/DDBJ whole genome shotgun (WGS) entry which is preliminary data.</text>
</comment>
<dbReference type="Proteomes" id="UP000240009">
    <property type="component" value="Unassembled WGS sequence"/>
</dbReference>
<accession>A0A2S8F5L1</accession>
<dbReference type="EMBL" id="PUIA01000057">
    <property type="protein sequence ID" value="PQO27448.1"/>
    <property type="molecule type" value="Genomic_DNA"/>
</dbReference>
<dbReference type="InterPro" id="IPR011465">
    <property type="entry name" value="DUF1571"/>
</dbReference>
<proteinExistence type="predicted"/>
<evidence type="ECO:0008006" key="3">
    <source>
        <dbReference type="Google" id="ProtNLM"/>
    </source>
</evidence>
<organism evidence="1 2">
    <name type="scientific">Blastopirellula marina</name>
    <dbReference type="NCBI Taxonomy" id="124"/>
    <lineage>
        <taxon>Bacteria</taxon>
        <taxon>Pseudomonadati</taxon>
        <taxon>Planctomycetota</taxon>
        <taxon>Planctomycetia</taxon>
        <taxon>Pirellulales</taxon>
        <taxon>Pirellulaceae</taxon>
        <taxon>Blastopirellula</taxon>
    </lineage>
</organism>
<evidence type="ECO:0000313" key="1">
    <source>
        <dbReference type="EMBL" id="PQO27448.1"/>
    </source>
</evidence>